<dbReference type="SMART" id="SM00178">
    <property type="entry name" value="SAR"/>
    <property type="match status" value="1"/>
</dbReference>
<evidence type="ECO:0000256" key="4">
    <source>
        <dbReference type="PIRSR" id="PIRSR606689-1"/>
    </source>
</evidence>
<keyword evidence="5" id="KW-0460">Magnesium</keyword>
<dbReference type="AlphaFoldDB" id="A0A9P1IR63"/>
<evidence type="ECO:0000256" key="1">
    <source>
        <dbReference type="ARBA" id="ARBA00010290"/>
    </source>
</evidence>
<dbReference type="NCBIfam" id="TIGR00231">
    <property type="entry name" value="small_GTP"/>
    <property type="match status" value="1"/>
</dbReference>
<evidence type="ECO:0000256" key="3">
    <source>
        <dbReference type="ARBA" id="ARBA00023134"/>
    </source>
</evidence>
<dbReference type="Pfam" id="PF00025">
    <property type="entry name" value="Arf"/>
    <property type="match status" value="1"/>
</dbReference>
<dbReference type="PROSITE" id="PS51422">
    <property type="entry name" value="SAR1"/>
    <property type="match status" value="1"/>
</dbReference>
<feature type="binding site" evidence="4">
    <location>
        <position position="70"/>
    </location>
    <ligand>
        <name>GTP</name>
        <dbReference type="ChEBI" id="CHEBI:37565"/>
    </ligand>
</feature>
<gene>
    <name evidence="6" type="ORF">CAMP_LOCUS11888</name>
</gene>
<dbReference type="GO" id="GO:0003924">
    <property type="term" value="F:GTPase activity"/>
    <property type="evidence" value="ECO:0007669"/>
    <property type="project" value="InterPro"/>
</dbReference>
<protein>
    <submittedName>
        <fullName evidence="6">Uncharacterized protein</fullName>
    </submittedName>
</protein>
<keyword evidence="7" id="KW-1185">Reference proteome</keyword>
<dbReference type="PRINTS" id="PR00328">
    <property type="entry name" value="SAR1GTPBP"/>
</dbReference>
<dbReference type="InterPro" id="IPR024156">
    <property type="entry name" value="Small_GTPase_ARF"/>
</dbReference>
<dbReference type="CDD" id="cd00878">
    <property type="entry name" value="Arf_Arl"/>
    <property type="match status" value="1"/>
</dbReference>
<dbReference type="PANTHER" id="PTHR11711">
    <property type="entry name" value="ADP RIBOSYLATION FACTOR-RELATED"/>
    <property type="match status" value="1"/>
</dbReference>
<organism evidence="6 7">
    <name type="scientific">Caenorhabditis angaria</name>
    <dbReference type="NCBI Taxonomy" id="860376"/>
    <lineage>
        <taxon>Eukaryota</taxon>
        <taxon>Metazoa</taxon>
        <taxon>Ecdysozoa</taxon>
        <taxon>Nematoda</taxon>
        <taxon>Chromadorea</taxon>
        <taxon>Rhabditida</taxon>
        <taxon>Rhabditina</taxon>
        <taxon>Rhabditomorpha</taxon>
        <taxon>Rhabditoidea</taxon>
        <taxon>Rhabditidae</taxon>
        <taxon>Peloderinae</taxon>
        <taxon>Caenorhabditis</taxon>
    </lineage>
</organism>
<keyword evidence="5" id="KW-0479">Metal-binding</keyword>
<dbReference type="GO" id="GO:0030010">
    <property type="term" value="P:establishment of cell polarity"/>
    <property type="evidence" value="ECO:0007669"/>
    <property type="project" value="UniProtKB-ARBA"/>
</dbReference>
<reference evidence="6" key="1">
    <citation type="submission" date="2022-11" db="EMBL/GenBank/DDBJ databases">
        <authorList>
            <person name="Kikuchi T."/>
        </authorList>
    </citation>
    <scope>NUCLEOTIDE SEQUENCE</scope>
    <source>
        <strain evidence="6">PS1010</strain>
    </source>
</reference>
<dbReference type="GO" id="GO:0005525">
    <property type="term" value="F:GTP binding"/>
    <property type="evidence" value="ECO:0007669"/>
    <property type="project" value="UniProtKB-KW"/>
</dbReference>
<feature type="binding site" evidence="4">
    <location>
        <begin position="126"/>
        <end position="129"/>
    </location>
    <ligand>
        <name>GTP</name>
        <dbReference type="ChEBI" id="CHEBI:37565"/>
    </ligand>
</feature>
<keyword evidence="2 4" id="KW-0547">Nucleotide-binding</keyword>
<dbReference type="GO" id="GO:0046872">
    <property type="term" value="F:metal ion binding"/>
    <property type="evidence" value="ECO:0007669"/>
    <property type="project" value="UniProtKB-KW"/>
</dbReference>
<dbReference type="Gene3D" id="3.40.50.300">
    <property type="entry name" value="P-loop containing nucleotide triphosphate hydrolases"/>
    <property type="match status" value="1"/>
</dbReference>
<proteinExistence type="inferred from homology"/>
<dbReference type="SUPFAM" id="SSF52540">
    <property type="entry name" value="P-loop containing nucleoside triphosphate hydrolases"/>
    <property type="match status" value="1"/>
</dbReference>
<sequence>MGNFYTRMISFIFPNIECRCLMLGLDGAGKTTVLYKMKLDETVNTVPTVGFNVETLTFKKLTITVWDVGGQQKIRGLWKYYFANTTALVFVVDSSDFERFEEAKEELHKLLAEPELRDAHLLVLANKMDMPNSKDSQEIINALELKKVKRDWFVTRTNAKTGEGLTDGLMWLKDQLKA</sequence>
<evidence type="ECO:0000256" key="2">
    <source>
        <dbReference type="ARBA" id="ARBA00022741"/>
    </source>
</evidence>
<dbReference type="PROSITE" id="PS51417">
    <property type="entry name" value="ARF"/>
    <property type="match status" value="1"/>
</dbReference>
<accession>A0A9P1IR63</accession>
<feature type="binding site" evidence="4">
    <location>
        <begin position="24"/>
        <end position="31"/>
    </location>
    <ligand>
        <name>GTP</name>
        <dbReference type="ChEBI" id="CHEBI:37565"/>
    </ligand>
</feature>
<dbReference type="SMART" id="SM00177">
    <property type="entry name" value="ARF"/>
    <property type="match status" value="1"/>
</dbReference>
<feature type="binding site" evidence="5">
    <location>
        <position position="48"/>
    </location>
    <ligand>
        <name>Mg(2+)</name>
        <dbReference type="ChEBI" id="CHEBI:18420"/>
    </ligand>
</feature>
<dbReference type="Proteomes" id="UP001152747">
    <property type="component" value="Unassembled WGS sequence"/>
</dbReference>
<dbReference type="OrthoDB" id="2011769at2759"/>
<evidence type="ECO:0000313" key="6">
    <source>
        <dbReference type="EMBL" id="CAI5449251.1"/>
    </source>
</evidence>
<evidence type="ECO:0000313" key="7">
    <source>
        <dbReference type="Proteomes" id="UP001152747"/>
    </source>
</evidence>
<dbReference type="FunFam" id="3.40.50.300:FF:000412">
    <property type="entry name" value="ADP-ribosylation factor 1"/>
    <property type="match status" value="1"/>
</dbReference>
<dbReference type="InterPro" id="IPR006689">
    <property type="entry name" value="Small_GTPase_ARF/SAR"/>
</dbReference>
<comment type="caution">
    <text evidence="6">The sequence shown here is derived from an EMBL/GenBank/DDBJ whole genome shotgun (WGS) entry which is preliminary data.</text>
</comment>
<dbReference type="InterPro" id="IPR027417">
    <property type="entry name" value="P-loop_NTPase"/>
</dbReference>
<evidence type="ECO:0000256" key="5">
    <source>
        <dbReference type="PIRSR" id="PIRSR606689-2"/>
    </source>
</evidence>
<dbReference type="InterPro" id="IPR005225">
    <property type="entry name" value="Small_GTP-bd"/>
</dbReference>
<comment type="similarity">
    <text evidence="1">Belongs to the small GTPase superfamily. Arf family.</text>
</comment>
<feature type="binding site" evidence="5">
    <location>
        <position position="31"/>
    </location>
    <ligand>
        <name>Mg(2+)</name>
        <dbReference type="ChEBI" id="CHEBI:18420"/>
    </ligand>
</feature>
<name>A0A9P1IR63_9PELO</name>
<keyword evidence="3 4" id="KW-0342">GTP-binding</keyword>
<dbReference type="EMBL" id="CANHGI010000004">
    <property type="protein sequence ID" value="CAI5449251.1"/>
    <property type="molecule type" value="Genomic_DNA"/>
</dbReference>